<feature type="region of interest" description="Disordered" evidence="1">
    <location>
        <begin position="13"/>
        <end position="61"/>
    </location>
</feature>
<dbReference type="Proteomes" id="UP000298138">
    <property type="component" value="Unassembled WGS sequence"/>
</dbReference>
<accession>A0A4S2MR30</accession>
<evidence type="ECO:0000256" key="1">
    <source>
        <dbReference type="SAM" id="MobiDB-lite"/>
    </source>
</evidence>
<organism evidence="2 3">
    <name type="scientific">Ascodesmis nigricans</name>
    <dbReference type="NCBI Taxonomy" id="341454"/>
    <lineage>
        <taxon>Eukaryota</taxon>
        <taxon>Fungi</taxon>
        <taxon>Dikarya</taxon>
        <taxon>Ascomycota</taxon>
        <taxon>Pezizomycotina</taxon>
        <taxon>Pezizomycetes</taxon>
        <taxon>Pezizales</taxon>
        <taxon>Ascodesmidaceae</taxon>
        <taxon>Ascodesmis</taxon>
    </lineage>
</organism>
<sequence>MPLRRKLKNFLRRLTGRPPKSSPSSGTGTPVNGTPPTSTKPTPSKPPVVLSQPRDVRTVTP</sequence>
<keyword evidence="3" id="KW-1185">Reference proteome</keyword>
<reference evidence="2 3" key="1">
    <citation type="submission" date="2019-04" db="EMBL/GenBank/DDBJ databases">
        <title>Comparative genomics and transcriptomics to analyze fruiting body development in filamentous ascomycetes.</title>
        <authorList>
            <consortium name="DOE Joint Genome Institute"/>
            <person name="Lutkenhaus R."/>
            <person name="Traeger S."/>
            <person name="Breuer J."/>
            <person name="Kuo A."/>
            <person name="Lipzen A."/>
            <person name="Pangilinan J."/>
            <person name="Dilworth D."/>
            <person name="Sandor L."/>
            <person name="Poggeler S."/>
            <person name="Barry K."/>
            <person name="Grigoriev I.V."/>
            <person name="Nowrousian M."/>
        </authorList>
    </citation>
    <scope>NUCLEOTIDE SEQUENCE [LARGE SCALE GENOMIC DNA]</scope>
    <source>
        <strain evidence="2 3">CBS 389.68</strain>
    </source>
</reference>
<proteinExistence type="predicted"/>
<protein>
    <submittedName>
        <fullName evidence="2">Uncharacterized protein</fullName>
    </submittedName>
</protein>
<name>A0A4S2MR30_9PEZI</name>
<gene>
    <name evidence="2" type="ORF">EX30DRAFT_344415</name>
</gene>
<dbReference type="EMBL" id="ML220160">
    <property type="protein sequence ID" value="TGZ77037.1"/>
    <property type="molecule type" value="Genomic_DNA"/>
</dbReference>
<evidence type="ECO:0000313" key="2">
    <source>
        <dbReference type="EMBL" id="TGZ77037.1"/>
    </source>
</evidence>
<evidence type="ECO:0000313" key="3">
    <source>
        <dbReference type="Proteomes" id="UP000298138"/>
    </source>
</evidence>
<dbReference type="InParanoid" id="A0A4S2MR30"/>
<feature type="compositionally biased region" description="Low complexity" evidence="1">
    <location>
        <begin position="16"/>
        <end position="42"/>
    </location>
</feature>
<dbReference type="AlphaFoldDB" id="A0A4S2MR30"/>